<protein>
    <submittedName>
        <fullName evidence="3">Uncharacterized protein</fullName>
    </submittedName>
</protein>
<evidence type="ECO:0000313" key="3">
    <source>
        <dbReference type="RefSeq" id="XP_011504374.1"/>
    </source>
</evidence>
<proteinExistence type="predicted"/>
<organism evidence="2 3">
    <name type="scientific">Ceratosolen solmsi marchali</name>
    <dbReference type="NCBI Taxonomy" id="326594"/>
    <lineage>
        <taxon>Eukaryota</taxon>
        <taxon>Metazoa</taxon>
        <taxon>Ecdysozoa</taxon>
        <taxon>Arthropoda</taxon>
        <taxon>Hexapoda</taxon>
        <taxon>Insecta</taxon>
        <taxon>Pterygota</taxon>
        <taxon>Neoptera</taxon>
        <taxon>Endopterygota</taxon>
        <taxon>Hymenoptera</taxon>
        <taxon>Apocrita</taxon>
        <taxon>Proctotrupomorpha</taxon>
        <taxon>Chalcidoidea</taxon>
        <taxon>Agaonidae</taxon>
        <taxon>Agaoninae</taxon>
        <taxon>Ceratosolen</taxon>
    </lineage>
</organism>
<feature type="region of interest" description="Disordered" evidence="1">
    <location>
        <begin position="267"/>
        <end position="288"/>
    </location>
</feature>
<feature type="compositionally biased region" description="Basic and acidic residues" evidence="1">
    <location>
        <begin position="47"/>
        <end position="67"/>
    </location>
</feature>
<reference evidence="3" key="1">
    <citation type="submission" date="2025-08" db="UniProtKB">
        <authorList>
            <consortium name="RefSeq"/>
        </authorList>
    </citation>
    <scope>IDENTIFICATION</scope>
</reference>
<gene>
    <name evidence="3" type="primary">LOC105367373</name>
</gene>
<feature type="region of interest" description="Disordered" evidence="1">
    <location>
        <begin position="109"/>
        <end position="144"/>
    </location>
</feature>
<dbReference type="KEGG" id="csol:105367373"/>
<dbReference type="Proteomes" id="UP000695007">
    <property type="component" value="Unplaced"/>
</dbReference>
<dbReference type="GeneID" id="105367373"/>
<feature type="region of interest" description="Disordered" evidence="1">
    <location>
        <begin position="1"/>
        <end position="86"/>
    </location>
</feature>
<keyword evidence="2" id="KW-1185">Reference proteome</keyword>
<feature type="compositionally biased region" description="Low complexity" evidence="1">
    <location>
        <begin position="25"/>
        <end position="46"/>
    </location>
</feature>
<evidence type="ECO:0000256" key="1">
    <source>
        <dbReference type="SAM" id="MobiDB-lite"/>
    </source>
</evidence>
<evidence type="ECO:0000313" key="2">
    <source>
        <dbReference type="Proteomes" id="UP000695007"/>
    </source>
</evidence>
<dbReference type="AlphaFoldDB" id="A0AAJ6YTX9"/>
<name>A0AAJ6YTX9_9HYME</name>
<feature type="compositionally biased region" description="Low complexity" evidence="1">
    <location>
        <begin position="267"/>
        <end position="278"/>
    </location>
</feature>
<sequence>MGKVSTNGTGSGGDERNIYIRRYKSTSNSSKASSNASLAKTMGESESSSRSKHTSDIIKPPNKERNNIKSKLRSPIKVRLSQSTNRVSRPHILNTHKEVKKASGVIQKQNLMTKMKQESETERKQKSSHIPTENKEPTEQVENTKQINESNYNIDQLVDQENGNANGLDKKELTEANFNHNESKNNGQTEENGQVPEINENEDFNLHLDVEENINCKEEILNLHPDLLETNKEDSVQKELQTLVKEVHEHLETGTDSYSVDVVESTTSEVSDTTESATPLEAKSEDIIQDENNDAISYDSSIMLKDVKIKLNDCLKDTKPEEDNADQGLSEYVHKETTFGQTLRTISGRNSIGRMRHITIRDRQPSPNSSLFVNTSNISLSEENINDYKILRRCNTVSELTSSNGTLFLDRKRKLITESISELKKPKIEESNLWNASFGFLKYPFSLRRPIQVSTPYKFQVEKHDLIASKESKTDDSGIIKKWCVIM</sequence>
<feature type="compositionally biased region" description="Basic and acidic residues" evidence="1">
    <location>
        <begin position="115"/>
        <end position="125"/>
    </location>
</feature>
<dbReference type="RefSeq" id="XP_011504374.1">
    <property type="nucleotide sequence ID" value="XM_011506072.1"/>
</dbReference>
<accession>A0AAJ6YTX9</accession>